<evidence type="ECO:0000256" key="8">
    <source>
        <dbReference type="ARBA" id="ARBA00022989"/>
    </source>
</evidence>
<keyword evidence="11" id="KW-0175">Coiled coil</keyword>
<evidence type="ECO:0000256" key="9">
    <source>
        <dbReference type="ARBA" id="ARBA00023065"/>
    </source>
</evidence>
<comment type="similarity">
    <text evidence="2">Belongs to the CorA metal ion transporter (MIT) (TC 1.A.35) family.</text>
</comment>
<comment type="subcellular location">
    <subcellularLocation>
        <location evidence="1">Cell membrane</location>
        <topology evidence="1">Multi-pass membrane protein</topology>
    </subcellularLocation>
</comment>
<evidence type="ECO:0000256" key="6">
    <source>
        <dbReference type="ARBA" id="ARBA00022692"/>
    </source>
</evidence>
<keyword evidence="5" id="KW-0997">Cell inner membrane</keyword>
<dbReference type="InterPro" id="IPR045863">
    <property type="entry name" value="CorA_TM1_TM2"/>
</dbReference>
<dbReference type="GO" id="GO:0015087">
    <property type="term" value="F:cobalt ion transmembrane transporter activity"/>
    <property type="evidence" value="ECO:0007669"/>
    <property type="project" value="TreeGrafter"/>
</dbReference>
<keyword evidence="8 12" id="KW-1133">Transmembrane helix</keyword>
<gene>
    <name evidence="13" type="ORF">SAMN04488011_11097</name>
</gene>
<dbReference type="GO" id="GO:0000287">
    <property type="term" value="F:magnesium ion binding"/>
    <property type="evidence" value="ECO:0007669"/>
    <property type="project" value="TreeGrafter"/>
</dbReference>
<sequence length="322" mass="35396">MDRHIVLAHRLAGDGTAIDADEDISEALAADGCAWVHLSFDRPETAIWIERHLDYLDPSIRAALTEPMSRPRALRIGAGLLLILRGINLNEGADPEDMVSLRVYIDPARIVSLSRRKLRSVGELSDRIARGQGPEDAGAFLADLVELLTDRIEAQVADLEARSEALEAAVIQDPMPNHAAETTDQRLEVADLRRFLPAQRDAVRDCLRAGLDWVDDADHAKLGEQLDQLTRVTETLDAVREQLATIRAEIDGARDERLNRNLYVLSVISAVFLPLGFMTGLMGINLAGMPGASWPPAFWVFSGSMVVMAVAVLAVLRLFRVL</sequence>
<evidence type="ECO:0000256" key="10">
    <source>
        <dbReference type="ARBA" id="ARBA00023136"/>
    </source>
</evidence>
<dbReference type="GO" id="GO:0005886">
    <property type="term" value="C:plasma membrane"/>
    <property type="evidence" value="ECO:0007669"/>
    <property type="project" value="UniProtKB-SubCell"/>
</dbReference>
<keyword evidence="9" id="KW-0406">Ion transport</keyword>
<name>A0A1H8LJQ0_9RHOB</name>
<evidence type="ECO:0000256" key="12">
    <source>
        <dbReference type="SAM" id="Phobius"/>
    </source>
</evidence>
<feature type="coiled-coil region" evidence="11">
    <location>
        <begin position="229"/>
        <end position="256"/>
    </location>
</feature>
<keyword evidence="10 12" id="KW-0472">Membrane</keyword>
<keyword evidence="6 12" id="KW-0812">Transmembrane</keyword>
<evidence type="ECO:0000256" key="11">
    <source>
        <dbReference type="SAM" id="Coils"/>
    </source>
</evidence>
<organism evidence="13 14">
    <name type="scientific">Palleronia pelagia</name>
    <dbReference type="NCBI Taxonomy" id="387096"/>
    <lineage>
        <taxon>Bacteria</taxon>
        <taxon>Pseudomonadati</taxon>
        <taxon>Pseudomonadota</taxon>
        <taxon>Alphaproteobacteria</taxon>
        <taxon>Rhodobacterales</taxon>
        <taxon>Roseobacteraceae</taxon>
        <taxon>Palleronia</taxon>
    </lineage>
</organism>
<evidence type="ECO:0000256" key="5">
    <source>
        <dbReference type="ARBA" id="ARBA00022519"/>
    </source>
</evidence>
<dbReference type="InterPro" id="IPR002523">
    <property type="entry name" value="MgTranspt_CorA/ZnTranspt_ZntB"/>
</dbReference>
<evidence type="ECO:0000256" key="1">
    <source>
        <dbReference type="ARBA" id="ARBA00004651"/>
    </source>
</evidence>
<protein>
    <submittedName>
        <fullName evidence="13">Zinc transporter</fullName>
    </submittedName>
</protein>
<proteinExistence type="inferred from homology"/>
<keyword evidence="3" id="KW-0813">Transport</keyword>
<dbReference type="Gene3D" id="1.20.58.340">
    <property type="entry name" value="Magnesium transport protein CorA, transmembrane region"/>
    <property type="match status" value="2"/>
</dbReference>
<evidence type="ECO:0000256" key="2">
    <source>
        <dbReference type="ARBA" id="ARBA00009765"/>
    </source>
</evidence>
<keyword evidence="4" id="KW-1003">Cell membrane</keyword>
<evidence type="ECO:0000256" key="7">
    <source>
        <dbReference type="ARBA" id="ARBA00022833"/>
    </source>
</evidence>
<dbReference type="GO" id="GO:0015095">
    <property type="term" value="F:magnesium ion transmembrane transporter activity"/>
    <property type="evidence" value="ECO:0007669"/>
    <property type="project" value="TreeGrafter"/>
</dbReference>
<evidence type="ECO:0000313" key="13">
    <source>
        <dbReference type="EMBL" id="SEO05016.1"/>
    </source>
</evidence>
<dbReference type="InterPro" id="IPR045861">
    <property type="entry name" value="CorA_cytoplasmic_dom"/>
</dbReference>
<keyword evidence="14" id="KW-1185">Reference proteome</keyword>
<keyword evidence="7" id="KW-0862">Zinc</keyword>
<dbReference type="PANTHER" id="PTHR46494:SF3">
    <property type="entry name" value="ZINC TRANSPORT PROTEIN ZNTB"/>
    <property type="match status" value="1"/>
</dbReference>
<feature type="transmembrane region" description="Helical" evidence="12">
    <location>
        <begin position="262"/>
        <end position="284"/>
    </location>
</feature>
<dbReference type="AlphaFoldDB" id="A0A1H8LJQ0"/>
<dbReference type="RefSeq" id="WP_091846626.1">
    <property type="nucleotide sequence ID" value="NZ_FOCM01000010.1"/>
</dbReference>
<evidence type="ECO:0000256" key="3">
    <source>
        <dbReference type="ARBA" id="ARBA00022448"/>
    </source>
</evidence>
<dbReference type="SUPFAM" id="SSF143865">
    <property type="entry name" value="CorA soluble domain-like"/>
    <property type="match status" value="1"/>
</dbReference>
<evidence type="ECO:0000313" key="14">
    <source>
        <dbReference type="Proteomes" id="UP000199372"/>
    </source>
</evidence>
<dbReference type="SUPFAM" id="SSF144083">
    <property type="entry name" value="Magnesium transport protein CorA, transmembrane region"/>
    <property type="match status" value="1"/>
</dbReference>
<dbReference type="Proteomes" id="UP000199372">
    <property type="component" value="Unassembled WGS sequence"/>
</dbReference>
<dbReference type="Pfam" id="PF01544">
    <property type="entry name" value="CorA"/>
    <property type="match status" value="1"/>
</dbReference>
<dbReference type="OrthoDB" id="9803484at2"/>
<dbReference type="EMBL" id="FOCM01000010">
    <property type="protein sequence ID" value="SEO05016.1"/>
    <property type="molecule type" value="Genomic_DNA"/>
</dbReference>
<dbReference type="PANTHER" id="PTHR46494">
    <property type="entry name" value="CORA FAMILY METAL ION TRANSPORTER (EUROFUNG)"/>
    <property type="match status" value="1"/>
</dbReference>
<reference evidence="14" key="1">
    <citation type="submission" date="2016-10" db="EMBL/GenBank/DDBJ databases">
        <authorList>
            <person name="Varghese N."/>
            <person name="Submissions S."/>
        </authorList>
    </citation>
    <scope>NUCLEOTIDE SEQUENCE [LARGE SCALE GENOMIC DNA]</scope>
    <source>
        <strain evidence="14">DSM 26893</strain>
    </source>
</reference>
<feature type="transmembrane region" description="Helical" evidence="12">
    <location>
        <begin position="296"/>
        <end position="319"/>
    </location>
</feature>
<evidence type="ECO:0000256" key="4">
    <source>
        <dbReference type="ARBA" id="ARBA00022475"/>
    </source>
</evidence>
<dbReference type="Gene3D" id="3.30.460.20">
    <property type="entry name" value="CorA soluble domain-like"/>
    <property type="match status" value="1"/>
</dbReference>
<dbReference type="GO" id="GO:0050897">
    <property type="term" value="F:cobalt ion binding"/>
    <property type="evidence" value="ECO:0007669"/>
    <property type="project" value="TreeGrafter"/>
</dbReference>
<accession>A0A1H8LJQ0</accession>